<keyword evidence="3" id="KW-1185">Reference proteome</keyword>
<feature type="compositionally biased region" description="Polar residues" evidence="1">
    <location>
        <begin position="155"/>
        <end position="166"/>
    </location>
</feature>
<feature type="region of interest" description="Disordered" evidence="1">
    <location>
        <begin position="132"/>
        <end position="188"/>
    </location>
</feature>
<dbReference type="Proteomes" id="UP000826234">
    <property type="component" value="Unassembled WGS sequence"/>
</dbReference>
<comment type="caution">
    <text evidence="2">The sequence shown here is derived from an EMBL/GenBank/DDBJ whole genome shotgun (WGS) entry which is preliminary data.</text>
</comment>
<protein>
    <submittedName>
        <fullName evidence="2">Uncharacterized protein</fullName>
    </submittedName>
</protein>
<accession>A0ABQ7THJ0</accession>
<evidence type="ECO:0000256" key="1">
    <source>
        <dbReference type="SAM" id="MobiDB-lite"/>
    </source>
</evidence>
<name>A0ABQ7THJ0_PHRPL</name>
<proteinExistence type="predicted"/>
<evidence type="ECO:0000313" key="3">
    <source>
        <dbReference type="Proteomes" id="UP000826234"/>
    </source>
</evidence>
<feature type="compositionally biased region" description="Polar residues" evidence="1">
    <location>
        <begin position="132"/>
        <end position="148"/>
    </location>
</feature>
<evidence type="ECO:0000313" key="2">
    <source>
        <dbReference type="EMBL" id="KAH0628927.1"/>
    </source>
</evidence>
<feature type="compositionally biased region" description="Basic and acidic residues" evidence="1">
    <location>
        <begin position="172"/>
        <end position="182"/>
    </location>
</feature>
<organism evidence="2 3">
    <name type="scientific">Phrynosoma platyrhinos</name>
    <name type="common">Desert horned lizard</name>
    <dbReference type="NCBI Taxonomy" id="52577"/>
    <lineage>
        <taxon>Eukaryota</taxon>
        <taxon>Metazoa</taxon>
        <taxon>Chordata</taxon>
        <taxon>Craniata</taxon>
        <taxon>Vertebrata</taxon>
        <taxon>Euteleostomi</taxon>
        <taxon>Lepidosauria</taxon>
        <taxon>Squamata</taxon>
        <taxon>Bifurcata</taxon>
        <taxon>Unidentata</taxon>
        <taxon>Episquamata</taxon>
        <taxon>Toxicofera</taxon>
        <taxon>Iguania</taxon>
        <taxon>Phrynosomatidae</taxon>
        <taxon>Phrynosomatinae</taxon>
        <taxon>Phrynosoma</taxon>
    </lineage>
</organism>
<dbReference type="EMBL" id="JAIPUX010000439">
    <property type="protein sequence ID" value="KAH0628927.1"/>
    <property type="molecule type" value="Genomic_DNA"/>
</dbReference>
<reference evidence="2 3" key="1">
    <citation type="journal article" date="2022" name="Gigascience">
        <title>A chromosome-level genome assembly and annotation of the desert horned lizard, Phrynosoma platyrhinos, provides insight into chromosomal rearrangements among reptiles.</title>
        <authorList>
            <person name="Koochekian N."/>
            <person name="Ascanio A."/>
            <person name="Farleigh K."/>
            <person name="Card D.C."/>
            <person name="Schield D.R."/>
            <person name="Castoe T.A."/>
            <person name="Jezkova T."/>
        </authorList>
    </citation>
    <scope>NUCLEOTIDE SEQUENCE [LARGE SCALE GENOMIC DNA]</scope>
    <source>
        <strain evidence="2">NK-2021</strain>
    </source>
</reference>
<gene>
    <name evidence="2" type="ORF">JD844_010570</name>
</gene>
<sequence>MRNLKWVAGQPSFENEQRYRRLPAHRLPVYPIKRKLTVDGRRSPDPTLERQKLLKLRRSPCVPVTVSLEQKASPPTAQVSVGPIGVSCVSTSRAEPGTDSQVLHPSCPQKCPLRKSMLDSALTVSQLQQQISPLDQRSSMIPSGSPSPQRLHHPWTNSSMGPSTQLYGEASPKQRAEDKADKYLSPSP</sequence>